<dbReference type="Pfam" id="PF13439">
    <property type="entry name" value="Glyco_transf_4"/>
    <property type="match status" value="1"/>
</dbReference>
<comment type="caution">
    <text evidence="2">The sequence shown here is derived from an EMBL/GenBank/DDBJ whole genome shotgun (WGS) entry which is preliminary data.</text>
</comment>
<dbReference type="EC" id="2.4.-.-" evidence="2"/>
<dbReference type="EMBL" id="JBBUTG010000011">
    <property type="protein sequence ID" value="MEK8032711.1"/>
    <property type="molecule type" value="Genomic_DNA"/>
</dbReference>
<dbReference type="PANTHER" id="PTHR45947">
    <property type="entry name" value="SULFOQUINOVOSYL TRANSFERASE SQD2"/>
    <property type="match status" value="1"/>
</dbReference>
<dbReference type="GO" id="GO:0016757">
    <property type="term" value="F:glycosyltransferase activity"/>
    <property type="evidence" value="ECO:0007669"/>
    <property type="project" value="UniProtKB-KW"/>
</dbReference>
<dbReference type="Gene3D" id="3.40.50.2000">
    <property type="entry name" value="Glycogen Phosphorylase B"/>
    <property type="match status" value="2"/>
</dbReference>
<feature type="domain" description="Glycosyltransferase subfamily 4-like N-terminal" evidence="1">
    <location>
        <begin position="38"/>
        <end position="210"/>
    </location>
</feature>
<keyword evidence="3" id="KW-1185">Reference proteome</keyword>
<dbReference type="Pfam" id="PF13692">
    <property type="entry name" value="Glyco_trans_1_4"/>
    <property type="match status" value="1"/>
</dbReference>
<reference evidence="2 3" key="1">
    <citation type="submission" date="2024-04" db="EMBL/GenBank/DDBJ databases">
        <title>Novel species of the genus Ideonella isolated from streams.</title>
        <authorList>
            <person name="Lu H."/>
        </authorList>
    </citation>
    <scope>NUCLEOTIDE SEQUENCE [LARGE SCALE GENOMIC DNA]</scope>
    <source>
        <strain evidence="2 3">DXS29W</strain>
    </source>
</reference>
<dbReference type="InterPro" id="IPR050194">
    <property type="entry name" value="Glycosyltransferase_grp1"/>
</dbReference>
<dbReference type="RefSeq" id="WP_341427126.1">
    <property type="nucleotide sequence ID" value="NZ_JBBUTG010000011.1"/>
</dbReference>
<evidence type="ECO:0000313" key="2">
    <source>
        <dbReference type="EMBL" id="MEK8032711.1"/>
    </source>
</evidence>
<dbReference type="PANTHER" id="PTHR45947:SF3">
    <property type="entry name" value="SULFOQUINOVOSYL TRANSFERASE SQD2"/>
    <property type="match status" value="1"/>
</dbReference>
<sequence>MKPSAHRTDTPGIVVDSIAAPRRSLRIACVTETYPPEVNGVATTMARFVEGLHRRNHDVQLIRPRQAAEPATVAADAPPRFHEVLMRGLPIPKYPNLRMGVPSKRALVRLWSTHRPDVVHIATEGPLGWSALQAALHLKLPVCSDFRTNFHAYSRHYGVGWLHRPIMAYLRKFHNRTQCTMVPTEALRRDLESAGFRHVSVVKRGVDTERFNPQFRSAALRRQWGADPDDLVVGYVGRLAAEKNFATLNDAFEAIRRIDRRARLVFVGEGPLRAELQARWPEAVFAGQQVGEALSAHYASLDLFLFPSLTETFGNVTPEAMASGLPVVAFDYAAASQVIEHTRSGMLVPMGDAAEFARLAALIASHGPRRAAMGQAARDAALRLGWDEVVARFEGVLLQVIAQADEPSQAPMGQAVPLA</sequence>
<gene>
    <name evidence="2" type="ORF">AACH06_17970</name>
</gene>
<name>A0ABU9BRW4_9BURK</name>
<evidence type="ECO:0000259" key="1">
    <source>
        <dbReference type="Pfam" id="PF13439"/>
    </source>
</evidence>
<dbReference type="CDD" id="cd03814">
    <property type="entry name" value="GT4-like"/>
    <property type="match status" value="1"/>
</dbReference>
<evidence type="ECO:0000313" key="3">
    <source>
        <dbReference type="Proteomes" id="UP001371218"/>
    </source>
</evidence>
<dbReference type="InterPro" id="IPR028098">
    <property type="entry name" value="Glyco_trans_4-like_N"/>
</dbReference>
<dbReference type="SUPFAM" id="SSF53756">
    <property type="entry name" value="UDP-Glycosyltransferase/glycogen phosphorylase"/>
    <property type="match status" value="1"/>
</dbReference>
<keyword evidence="2" id="KW-0808">Transferase</keyword>
<keyword evidence="2" id="KW-0328">Glycosyltransferase</keyword>
<protein>
    <submittedName>
        <fullName evidence="2">Glycosyltransferase family 1 protein</fullName>
        <ecNumber evidence="2">2.4.-.-</ecNumber>
    </submittedName>
</protein>
<dbReference type="Proteomes" id="UP001371218">
    <property type="component" value="Unassembled WGS sequence"/>
</dbReference>
<proteinExistence type="predicted"/>
<accession>A0ABU9BRW4</accession>
<organism evidence="2 3">
    <name type="scientific">Ideonella lacteola</name>
    <dbReference type="NCBI Taxonomy" id="2984193"/>
    <lineage>
        <taxon>Bacteria</taxon>
        <taxon>Pseudomonadati</taxon>
        <taxon>Pseudomonadota</taxon>
        <taxon>Betaproteobacteria</taxon>
        <taxon>Burkholderiales</taxon>
        <taxon>Sphaerotilaceae</taxon>
        <taxon>Ideonella</taxon>
    </lineage>
</organism>